<evidence type="ECO:0000313" key="2">
    <source>
        <dbReference type="Proteomes" id="UP000789941"/>
    </source>
</evidence>
<gene>
    <name evidence="1" type="ORF">LFW2832_00590</name>
</gene>
<name>A0A5E4LVJ2_9ARCH</name>
<proteinExistence type="predicted"/>
<dbReference type="EMBL" id="CABMJJ010000009">
    <property type="protein sequence ID" value="VVC03876.1"/>
    <property type="molecule type" value="Genomic_DNA"/>
</dbReference>
<accession>A0A5E4LVJ2</accession>
<evidence type="ECO:0000313" key="1">
    <source>
        <dbReference type="EMBL" id="VVC03876.1"/>
    </source>
</evidence>
<dbReference type="AlphaFoldDB" id="A0A5E4LVJ2"/>
<protein>
    <submittedName>
        <fullName evidence="1">Uncharacterized protein</fullName>
    </submittedName>
</protein>
<comment type="caution">
    <text evidence="1">The sequence shown here is derived from an EMBL/GenBank/DDBJ whole genome shotgun (WGS) entry which is preliminary data.</text>
</comment>
<organism evidence="1 2">
    <name type="scientific">Candidatus Bilamarchaeum dharawalense</name>
    <dbReference type="NCBI Taxonomy" id="2885759"/>
    <lineage>
        <taxon>Archaea</taxon>
        <taxon>Candidatus Micrarchaeota</taxon>
        <taxon>Candidatus Micrarchaeia</taxon>
        <taxon>Candidatus Anstonellales</taxon>
        <taxon>Candidatus Bilamarchaeaceae</taxon>
        <taxon>Candidatus Bilamarchaeum</taxon>
    </lineage>
</organism>
<sequence>MKIKLSPELSYIIGFWRKSRCSEGIGVRGDSNILEIFSKEVLDKQLITSEKLLTGEDRVFFYHTAYRKFFQQVEEEELERFKYLNEYAASYLAGMFDAAGTIDERGIVSFGSATKQDEMMLLRLGFVARRRGDRLVIERPAIFLTFIKNYVKLFKDHKVFDYIKSK</sequence>
<dbReference type="Proteomes" id="UP000789941">
    <property type="component" value="Unassembled WGS sequence"/>
</dbReference>
<reference evidence="1 2" key="1">
    <citation type="submission" date="2019-08" db="EMBL/GenBank/DDBJ databases">
        <authorList>
            <person name="Vazquez-Campos X."/>
        </authorList>
    </citation>
    <scope>NUCLEOTIDE SEQUENCE [LARGE SCALE GENOMIC DNA]</scope>
    <source>
        <strain evidence="1">LFW-283_2</strain>
    </source>
</reference>